<evidence type="ECO:0000313" key="1">
    <source>
        <dbReference type="EMBL" id="PZP00849.1"/>
    </source>
</evidence>
<accession>A0A2W5D4A9</accession>
<name>A0A2W5D4A9_9CORY</name>
<reference evidence="1 2" key="1">
    <citation type="submission" date="2017-11" db="EMBL/GenBank/DDBJ databases">
        <title>Infants hospitalized years apart are colonized by the same room-sourced microbial strains.</title>
        <authorList>
            <person name="Brooks B."/>
            <person name="Olm M.R."/>
            <person name="Firek B.A."/>
            <person name="Baker R."/>
            <person name="Thomas B.C."/>
            <person name="Morowitz M.J."/>
            <person name="Banfield J.F."/>
        </authorList>
    </citation>
    <scope>NUCLEOTIDE SEQUENCE [LARGE SCALE GENOMIC DNA]</scope>
    <source>
        <strain evidence="1">S2_012_000_R3_87</strain>
    </source>
</reference>
<evidence type="ECO:0000313" key="2">
    <source>
        <dbReference type="Proteomes" id="UP000249451"/>
    </source>
</evidence>
<sequence length="57" mass="5864">TDDAAAGITVLDGTMDPASETPRELVADVIVESVGRGEAFDRNPLDFENGTGSVADV</sequence>
<dbReference type="AlphaFoldDB" id="A0A2W5D4A9"/>
<proteinExistence type="predicted"/>
<comment type="caution">
    <text evidence="1">The sequence shown here is derived from an EMBL/GenBank/DDBJ whole genome shotgun (WGS) entry which is preliminary data.</text>
</comment>
<feature type="non-terminal residue" evidence="1">
    <location>
        <position position="1"/>
    </location>
</feature>
<gene>
    <name evidence="1" type="ORF">DI609_05550</name>
</gene>
<protein>
    <submittedName>
        <fullName evidence="1">Nucleoside-diphosphate sugar epimerase</fullName>
    </submittedName>
</protein>
<dbReference type="Proteomes" id="UP000249451">
    <property type="component" value="Unassembled WGS sequence"/>
</dbReference>
<dbReference type="EMBL" id="QFNY01000107">
    <property type="protein sequence ID" value="PZP00849.1"/>
    <property type="molecule type" value="Genomic_DNA"/>
</dbReference>
<organism evidence="1 2">
    <name type="scientific">Corynebacterium urealyticum</name>
    <dbReference type="NCBI Taxonomy" id="43771"/>
    <lineage>
        <taxon>Bacteria</taxon>
        <taxon>Bacillati</taxon>
        <taxon>Actinomycetota</taxon>
        <taxon>Actinomycetes</taxon>
        <taxon>Mycobacteriales</taxon>
        <taxon>Corynebacteriaceae</taxon>
        <taxon>Corynebacterium</taxon>
    </lineage>
</organism>